<dbReference type="Proteomes" id="UP001604277">
    <property type="component" value="Unassembled WGS sequence"/>
</dbReference>
<name>A0ABD1P5F2_9LAMI</name>
<gene>
    <name evidence="2" type="ORF">Fot_55129</name>
</gene>
<reference evidence="3" key="1">
    <citation type="submission" date="2024-07" db="EMBL/GenBank/DDBJ databases">
        <title>Two chromosome-level genome assemblies of Korean endemic species Abeliophyllum distichum and Forsythia ovata (Oleaceae).</title>
        <authorList>
            <person name="Jang H."/>
        </authorList>
    </citation>
    <scope>NUCLEOTIDE SEQUENCE [LARGE SCALE GENOMIC DNA]</scope>
</reference>
<evidence type="ECO:0000313" key="2">
    <source>
        <dbReference type="EMBL" id="KAL2459111.1"/>
    </source>
</evidence>
<accession>A0ABD1P5F2</accession>
<feature type="transmembrane region" description="Helical" evidence="1">
    <location>
        <begin position="40"/>
        <end position="59"/>
    </location>
</feature>
<evidence type="ECO:0000256" key="1">
    <source>
        <dbReference type="SAM" id="Phobius"/>
    </source>
</evidence>
<protein>
    <submittedName>
        <fullName evidence="2">Uncharacterized protein</fullName>
    </submittedName>
</protein>
<feature type="transmembrane region" description="Helical" evidence="1">
    <location>
        <begin position="12"/>
        <end position="34"/>
    </location>
</feature>
<sequence>MVTPVAKRNVLDFDFSSFLMCGLPLLCLLLDPIWDFLLYYYGFMGRLLLGAQPFFWWCCMMREFKKLRLWSNGSGFAFGDGFVRYWVAWGQTTMSGLSGCPMLISFAQKWGEK</sequence>
<evidence type="ECO:0000313" key="3">
    <source>
        <dbReference type="Proteomes" id="UP001604277"/>
    </source>
</evidence>
<keyword evidence="1" id="KW-0472">Membrane</keyword>
<keyword evidence="3" id="KW-1185">Reference proteome</keyword>
<keyword evidence="1" id="KW-1133">Transmembrane helix</keyword>
<keyword evidence="1" id="KW-0812">Transmembrane</keyword>
<organism evidence="2 3">
    <name type="scientific">Forsythia ovata</name>
    <dbReference type="NCBI Taxonomy" id="205694"/>
    <lineage>
        <taxon>Eukaryota</taxon>
        <taxon>Viridiplantae</taxon>
        <taxon>Streptophyta</taxon>
        <taxon>Embryophyta</taxon>
        <taxon>Tracheophyta</taxon>
        <taxon>Spermatophyta</taxon>
        <taxon>Magnoliopsida</taxon>
        <taxon>eudicotyledons</taxon>
        <taxon>Gunneridae</taxon>
        <taxon>Pentapetalae</taxon>
        <taxon>asterids</taxon>
        <taxon>lamiids</taxon>
        <taxon>Lamiales</taxon>
        <taxon>Oleaceae</taxon>
        <taxon>Forsythieae</taxon>
        <taxon>Forsythia</taxon>
    </lineage>
</organism>
<dbReference type="EMBL" id="JBFOLJ010000024">
    <property type="protein sequence ID" value="KAL2459111.1"/>
    <property type="molecule type" value="Genomic_DNA"/>
</dbReference>
<dbReference type="AlphaFoldDB" id="A0ABD1P5F2"/>
<proteinExistence type="predicted"/>
<comment type="caution">
    <text evidence="2">The sequence shown here is derived from an EMBL/GenBank/DDBJ whole genome shotgun (WGS) entry which is preliminary data.</text>
</comment>